<dbReference type="Proteomes" id="UP000683559">
    <property type="component" value="Chromosome"/>
</dbReference>
<dbReference type="InterPro" id="IPR028098">
    <property type="entry name" value="Glyco_trans_4-like_N"/>
</dbReference>
<sequence>MKIMLYTETYNRGGIDTFIATLINHWPEAADEFVLVCNEDYPGLTVIRQRLQRPCKVVTHRIPTYARWAEKTRGNKALDTLRVCSSPLSRYLFIASATRRIKEILLRENCDRLMVVNGGYPGADTCRAAGIAWGCYSGKPQSIHNFHNLGTPASRCAKLQEDRVDALLTRYTKAFVTVSRAAADSLAVRPQIYADRDKVRFVYNGLDFSGQQAPTTDIRRELSLAPDTPLCLMLGTYEARKGHSFLLRAFKKALQRVPQARFLICGHGSPEEIDAVREMVQQLAIGGNVHVLDFRSDAMQILQQATLLLVGSQEFESFGLTCVEAMAQRVPVLATRVGGLPEVVQDGDGGFTFARDDVDGYAAQMVQLLLDKDLHTEQGRKGFERYRRLFTAQRMTEEYAKLIR</sequence>
<dbReference type="Pfam" id="PF00534">
    <property type="entry name" value="Glycos_transf_1"/>
    <property type="match status" value="1"/>
</dbReference>
<evidence type="ECO:0000259" key="2">
    <source>
        <dbReference type="Pfam" id="PF13579"/>
    </source>
</evidence>
<accession>A0ABX8LI68</accession>
<evidence type="ECO:0000313" key="4">
    <source>
        <dbReference type="Proteomes" id="UP000683559"/>
    </source>
</evidence>
<protein>
    <submittedName>
        <fullName evidence="3">Glycosyltransferase family 4 protein</fullName>
    </submittedName>
</protein>
<name>A0ABX8LI68_9BACT</name>
<dbReference type="Pfam" id="PF13579">
    <property type="entry name" value="Glyco_trans_4_4"/>
    <property type="match status" value="1"/>
</dbReference>
<dbReference type="PANTHER" id="PTHR12526:SF630">
    <property type="entry name" value="GLYCOSYLTRANSFERASE"/>
    <property type="match status" value="1"/>
</dbReference>
<feature type="domain" description="Glycosyl transferase family 1" evidence="1">
    <location>
        <begin position="216"/>
        <end position="383"/>
    </location>
</feature>
<proteinExistence type="predicted"/>
<dbReference type="InterPro" id="IPR001296">
    <property type="entry name" value="Glyco_trans_1"/>
</dbReference>
<dbReference type="PANTHER" id="PTHR12526">
    <property type="entry name" value="GLYCOSYLTRANSFERASE"/>
    <property type="match status" value="1"/>
</dbReference>
<reference evidence="3 4" key="1">
    <citation type="submission" date="2021-06" db="EMBL/GenBank/DDBJ databases">
        <title>Gemonas diversity in paddy soil.</title>
        <authorList>
            <person name="Liu G."/>
        </authorList>
    </citation>
    <scope>NUCLEOTIDE SEQUENCE [LARGE SCALE GENOMIC DNA]</scope>
    <source>
        <strain evidence="3 4">RG2</strain>
    </source>
</reference>
<evidence type="ECO:0000259" key="1">
    <source>
        <dbReference type="Pfam" id="PF00534"/>
    </source>
</evidence>
<keyword evidence="4" id="KW-1185">Reference proteome</keyword>
<dbReference type="EMBL" id="CP077683">
    <property type="protein sequence ID" value="QXE90601.1"/>
    <property type="molecule type" value="Genomic_DNA"/>
</dbReference>
<feature type="domain" description="Glycosyltransferase subfamily 4-like N-terminal" evidence="2">
    <location>
        <begin position="13"/>
        <end position="205"/>
    </location>
</feature>
<dbReference type="RefSeq" id="WP_217287229.1">
    <property type="nucleotide sequence ID" value="NZ_CP077683.1"/>
</dbReference>
<organism evidence="3 4">
    <name type="scientific">Geomonas subterranea</name>
    <dbReference type="NCBI Taxonomy" id="2847989"/>
    <lineage>
        <taxon>Bacteria</taxon>
        <taxon>Pseudomonadati</taxon>
        <taxon>Thermodesulfobacteriota</taxon>
        <taxon>Desulfuromonadia</taxon>
        <taxon>Geobacterales</taxon>
        <taxon>Geobacteraceae</taxon>
        <taxon>Geomonas</taxon>
    </lineage>
</organism>
<gene>
    <name evidence="3" type="ORF">KP001_19725</name>
</gene>
<dbReference type="CDD" id="cd03801">
    <property type="entry name" value="GT4_PimA-like"/>
    <property type="match status" value="1"/>
</dbReference>
<evidence type="ECO:0000313" key="3">
    <source>
        <dbReference type="EMBL" id="QXE90601.1"/>
    </source>
</evidence>